<gene>
    <name evidence="3" type="ORF">TSOC_009174</name>
</gene>
<dbReference type="Gene3D" id="3.40.50.720">
    <property type="entry name" value="NAD(P)-binding Rossmann-like Domain"/>
    <property type="match status" value="1"/>
</dbReference>
<accession>A0A2J7ZWM0</accession>
<evidence type="ECO:0000256" key="1">
    <source>
        <dbReference type="SAM" id="Phobius"/>
    </source>
</evidence>
<feature type="transmembrane region" description="Helical" evidence="1">
    <location>
        <begin position="50"/>
        <end position="73"/>
    </location>
</feature>
<dbReference type="GO" id="GO:0016620">
    <property type="term" value="F:oxidoreductase activity, acting on the aldehyde or oxo group of donors, NAD or NADP as acceptor"/>
    <property type="evidence" value="ECO:0007669"/>
    <property type="project" value="InterPro"/>
</dbReference>
<dbReference type="SUPFAM" id="SSF51735">
    <property type="entry name" value="NAD(P)-binding Rossmann-fold domains"/>
    <property type="match status" value="1"/>
</dbReference>
<dbReference type="PANTHER" id="PTHR46278:SF2">
    <property type="entry name" value="ASPARTATE-SEMIALDEHYDE DEHYDROGENASE"/>
    <property type="match status" value="1"/>
</dbReference>
<dbReference type="OrthoDB" id="531651at2759"/>
<dbReference type="AlphaFoldDB" id="A0A2J7ZWM0"/>
<dbReference type="EMBL" id="PGGS01000371">
    <property type="protein sequence ID" value="PNH04652.1"/>
    <property type="molecule type" value="Genomic_DNA"/>
</dbReference>
<dbReference type="Pfam" id="PF01118">
    <property type="entry name" value="Semialdhyde_dh"/>
    <property type="match status" value="1"/>
</dbReference>
<comment type="caution">
    <text evidence="3">The sequence shown here is derived from an EMBL/GenBank/DDBJ whole genome shotgun (WGS) entry which is preliminary data.</text>
</comment>
<dbReference type="GO" id="GO:0051287">
    <property type="term" value="F:NAD binding"/>
    <property type="evidence" value="ECO:0007669"/>
    <property type="project" value="InterPro"/>
</dbReference>
<dbReference type="InterPro" id="IPR036291">
    <property type="entry name" value="NAD(P)-bd_dom_sf"/>
</dbReference>
<sequence length="202" mass="21496">MHQRRPSAAACAVLSATLVATIVVHLQPHVTANGETWRSLVTQTHISPAWWADAGLQAIVFTLQLAAVVYIWMPIGYSIDQRKTVLTETVVSSRVQLVRRMAAHPFNDVDIALFSAGGSISKKLGPVAVKAGAIVVDNSSAFRMTEGVPLVIPEVNPERRRAAVPRDGGGWPPFELPVVPVAMLSRRAPGGTTHNAGSAVAV</sequence>
<dbReference type="GO" id="GO:1901607">
    <property type="term" value="P:alpha-amino acid biosynthetic process"/>
    <property type="evidence" value="ECO:0007669"/>
    <property type="project" value="UniProtKB-ARBA"/>
</dbReference>
<keyword evidence="1" id="KW-0472">Membrane</keyword>
<dbReference type="Proteomes" id="UP000236333">
    <property type="component" value="Unassembled WGS sequence"/>
</dbReference>
<reference evidence="3 4" key="1">
    <citation type="journal article" date="2017" name="Mol. Biol. Evol.">
        <title>The 4-celled Tetrabaena socialis nuclear genome reveals the essential components for genetic control of cell number at the origin of multicellularity in the volvocine lineage.</title>
        <authorList>
            <person name="Featherston J."/>
            <person name="Arakaki Y."/>
            <person name="Hanschen E.R."/>
            <person name="Ferris P.J."/>
            <person name="Michod R.E."/>
            <person name="Olson B.J.S.C."/>
            <person name="Nozaki H."/>
            <person name="Durand P.M."/>
        </authorList>
    </citation>
    <scope>NUCLEOTIDE SEQUENCE [LARGE SCALE GENOMIC DNA]</scope>
    <source>
        <strain evidence="3 4">NIES-571</strain>
    </source>
</reference>
<evidence type="ECO:0000313" key="3">
    <source>
        <dbReference type="EMBL" id="PNH04652.1"/>
    </source>
</evidence>
<dbReference type="SMART" id="SM00859">
    <property type="entry name" value="Semialdhyde_dh"/>
    <property type="match status" value="1"/>
</dbReference>
<dbReference type="InterPro" id="IPR000534">
    <property type="entry name" value="Semialdehyde_DH_NAD-bd"/>
</dbReference>
<protein>
    <submittedName>
        <fullName evidence="3">Aspartate-semialdehyde dehydrogenase</fullName>
    </submittedName>
</protein>
<feature type="domain" description="Semialdehyde dehydrogenase NAD-binding" evidence="2">
    <location>
        <begin position="75"/>
        <end position="163"/>
    </location>
</feature>
<name>A0A2J7ZWM0_9CHLO</name>
<dbReference type="PANTHER" id="PTHR46278">
    <property type="entry name" value="DEHYDROGENASE, PUTATIVE-RELATED"/>
    <property type="match status" value="1"/>
</dbReference>
<organism evidence="3 4">
    <name type="scientific">Tetrabaena socialis</name>
    <dbReference type="NCBI Taxonomy" id="47790"/>
    <lineage>
        <taxon>Eukaryota</taxon>
        <taxon>Viridiplantae</taxon>
        <taxon>Chlorophyta</taxon>
        <taxon>core chlorophytes</taxon>
        <taxon>Chlorophyceae</taxon>
        <taxon>CS clade</taxon>
        <taxon>Chlamydomonadales</taxon>
        <taxon>Tetrabaenaceae</taxon>
        <taxon>Tetrabaena</taxon>
    </lineage>
</organism>
<proteinExistence type="predicted"/>
<evidence type="ECO:0000313" key="4">
    <source>
        <dbReference type="Proteomes" id="UP000236333"/>
    </source>
</evidence>
<evidence type="ECO:0000259" key="2">
    <source>
        <dbReference type="SMART" id="SM00859"/>
    </source>
</evidence>
<keyword evidence="1" id="KW-0812">Transmembrane</keyword>
<keyword evidence="4" id="KW-1185">Reference proteome</keyword>
<keyword evidence="1" id="KW-1133">Transmembrane helix</keyword>